<comment type="caution">
    <text evidence="1">The sequence shown here is derived from an EMBL/GenBank/DDBJ whole genome shotgun (WGS) entry which is preliminary data.</text>
</comment>
<dbReference type="OrthoDB" id="3025108at2759"/>
<gene>
    <name evidence="1" type="ORF">MVEN_02144600</name>
</gene>
<protein>
    <submittedName>
        <fullName evidence="1">Uncharacterized protein</fullName>
    </submittedName>
</protein>
<proteinExistence type="predicted"/>
<sequence>MEIASLSNIQPWQGCWEIAGKPVEDVGTQEWTRCPSHDVLNESVDLYLWDNNEKVWFSQANHIFSSLHISSKFEDYVKVNVLCFKFAISTGGTDPPNGFLFLCPAKDFRTGSSSFSWPDCPAYWSLDPSGAERLGMEDALDLGFPSIQLSTRIEGTFWDDSVYASLRQFKFHQGKGFDTSSQDVARHLRHPLYQISSHLHAVNEESSGVEEDWESNVEFEDAPNPSSGIELTPPEYTTGVERPWNLITPHS</sequence>
<dbReference type="Proteomes" id="UP000620124">
    <property type="component" value="Unassembled WGS sequence"/>
</dbReference>
<accession>A0A8H7CGR1</accession>
<dbReference type="EMBL" id="JACAZI010000022">
    <property type="protein sequence ID" value="KAF7337074.1"/>
    <property type="molecule type" value="Genomic_DNA"/>
</dbReference>
<evidence type="ECO:0000313" key="2">
    <source>
        <dbReference type="Proteomes" id="UP000620124"/>
    </source>
</evidence>
<dbReference type="AlphaFoldDB" id="A0A8H7CGR1"/>
<keyword evidence="2" id="KW-1185">Reference proteome</keyword>
<reference evidence="1" key="1">
    <citation type="submission" date="2020-05" db="EMBL/GenBank/DDBJ databases">
        <title>Mycena genomes resolve the evolution of fungal bioluminescence.</title>
        <authorList>
            <person name="Tsai I.J."/>
        </authorList>
    </citation>
    <scope>NUCLEOTIDE SEQUENCE</scope>
    <source>
        <strain evidence="1">CCC161011</strain>
    </source>
</reference>
<evidence type="ECO:0000313" key="1">
    <source>
        <dbReference type="EMBL" id="KAF7337074.1"/>
    </source>
</evidence>
<name>A0A8H7CGR1_9AGAR</name>
<organism evidence="1 2">
    <name type="scientific">Mycena venus</name>
    <dbReference type="NCBI Taxonomy" id="2733690"/>
    <lineage>
        <taxon>Eukaryota</taxon>
        <taxon>Fungi</taxon>
        <taxon>Dikarya</taxon>
        <taxon>Basidiomycota</taxon>
        <taxon>Agaricomycotina</taxon>
        <taxon>Agaricomycetes</taxon>
        <taxon>Agaricomycetidae</taxon>
        <taxon>Agaricales</taxon>
        <taxon>Marasmiineae</taxon>
        <taxon>Mycenaceae</taxon>
        <taxon>Mycena</taxon>
    </lineage>
</organism>